<feature type="domain" description="Peptidase S53" evidence="9">
    <location>
        <begin position="207"/>
        <end position="554"/>
    </location>
</feature>
<dbReference type="PANTHER" id="PTHR14218:SF15">
    <property type="entry name" value="TRIPEPTIDYL-PEPTIDASE 1"/>
    <property type="match status" value="1"/>
</dbReference>
<dbReference type="GO" id="GO:0006508">
    <property type="term" value="P:proteolysis"/>
    <property type="evidence" value="ECO:0007669"/>
    <property type="project" value="UniProtKB-KW"/>
</dbReference>
<dbReference type="KEGG" id="acan:ACA1_101480"/>
<keyword evidence="4 7" id="KW-0720">Serine protease</keyword>
<feature type="binding site" evidence="7">
    <location>
        <position position="512"/>
    </location>
    <ligand>
        <name>Ca(2+)</name>
        <dbReference type="ChEBI" id="CHEBI:29108"/>
    </ligand>
</feature>
<dbReference type="RefSeq" id="XP_004334100.1">
    <property type="nucleotide sequence ID" value="XM_004334052.1"/>
</dbReference>
<feature type="chain" id="PRO_5003990060" evidence="8">
    <location>
        <begin position="20"/>
        <end position="554"/>
    </location>
</feature>
<dbReference type="PROSITE" id="PS51695">
    <property type="entry name" value="SEDOLISIN"/>
    <property type="match status" value="1"/>
</dbReference>
<dbReference type="VEuPathDB" id="AmoebaDB:ACA1_101480"/>
<keyword evidence="6" id="KW-0865">Zymogen</keyword>
<organism evidence="10 11">
    <name type="scientific">Acanthamoeba castellanii (strain ATCC 30010 / Neff)</name>
    <dbReference type="NCBI Taxonomy" id="1257118"/>
    <lineage>
        <taxon>Eukaryota</taxon>
        <taxon>Amoebozoa</taxon>
        <taxon>Discosea</taxon>
        <taxon>Longamoebia</taxon>
        <taxon>Centramoebida</taxon>
        <taxon>Acanthamoebidae</taxon>
        <taxon>Acanthamoeba</taxon>
    </lineage>
</organism>
<evidence type="ECO:0000259" key="9">
    <source>
        <dbReference type="PROSITE" id="PS51695"/>
    </source>
</evidence>
<dbReference type="OrthoDB" id="409122at2759"/>
<protein>
    <submittedName>
        <fullName evidence="10">Prokumamolisin, activation domain containing protein</fullName>
    </submittedName>
</protein>
<dbReference type="CDD" id="cd11377">
    <property type="entry name" value="Pro-peptidase_S53"/>
    <property type="match status" value="1"/>
</dbReference>
<feature type="binding site" evidence="7">
    <location>
        <position position="532"/>
    </location>
    <ligand>
        <name>Ca(2+)</name>
        <dbReference type="ChEBI" id="CHEBI:29108"/>
    </ligand>
</feature>
<evidence type="ECO:0000256" key="7">
    <source>
        <dbReference type="PROSITE-ProRule" id="PRU01032"/>
    </source>
</evidence>
<proteinExistence type="predicted"/>
<keyword evidence="8" id="KW-0732">Signal</keyword>
<feature type="active site" description="Charge relay system" evidence="7">
    <location>
        <position position="280"/>
    </location>
</feature>
<sequence>MQQMRCAVVVLVLVAAAAASFSGNEPEVRRGTVPPSKYGWTVSPDRFDSPSQTVELRVELKQRNLDELERRFWAVSDPTSRDYGHFMTVPQLRGLIAPPAAHVQAVLEWLQSGAPSATEVVPTGDYIIVTMPAAAAERLFGVELVRYVRRAKEASTIPQFILRAREQKYSLPAHIAELVYSVSGLVDFPPVVKSRPASAYADEPGVSITPGIIKSLYKINNAVGKADNSSQAVAEFEQEYFYPSDIPIFEKKFDLPLQNISLIVGSNHPDTGYLGEASLDTEYIMAVATNVPTWVFYQDSFDLVSWGIKIAATPGAPRVHSVSYGSGESSYDAGTMNRVNVEFQKLGLLGFSLLASSGDDGTGHTGTFWCGTFDANFPASSPYITAVGGTYLTAQTGGTEIGWPGSGGGFSANYPQPAYQSAAVKQYLQQSGLPDAEYYNISGRALPDVSALSTNYEVVIQGLWGPISGTSAAAPTFAAVVTLLNDARYQAGKGPLGFLNPFLYQVGRVGFDVTQGNNQNSWCSAGFPATPGWDAITGLGTPDFQVLLNAALRV</sequence>
<evidence type="ECO:0000256" key="4">
    <source>
        <dbReference type="ARBA" id="ARBA00022825"/>
    </source>
</evidence>
<dbReference type="Pfam" id="PF09286">
    <property type="entry name" value="Pro-kuma_activ"/>
    <property type="match status" value="1"/>
</dbReference>
<dbReference type="OMA" id="PEIAWEG"/>
<keyword evidence="1 7" id="KW-0645">Protease</keyword>
<dbReference type="AlphaFoldDB" id="L8GGL2"/>
<dbReference type="InterPro" id="IPR023828">
    <property type="entry name" value="Peptidase_S8_Ser-AS"/>
</dbReference>
<evidence type="ECO:0000256" key="8">
    <source>
        <dbReference type="SAM" id="SignalP"/>
    </source>
</evidence>
<dbReference type="InterPro" id="IPR036852">
    <property type="entry name" value="Peptidase_S8/S53_dom_sf"/>
</dbReference>
<evidence type="ECO:0000256" key="3">
    <source>
        <dbReference type="ARBA" id="ARBA00022801"/>
    </source>
</evidence>
<evidence type="ECO:0000256" key="2">
    <source>
        <dbReference type="ARBA" id="ARBA00022723"/>
    </source>
</evidence>
<dbReference type="GO" id="GO:0008240">
    <property type="term" value="F:tripeptidyl-peptidase activity"/>
    <property type="evidence" value="ECO:0007669"/>
    <property type="project" value="TreeGrafter"/>
</dbReference>
<keyword evidence="11" id="KW-1185">Reference proteome</keyword>
<reference evidence="10 11" key="1">
    <citation type="journal article" date="2013" name="Genome Biol.">
        <title>Genome of Acanthamoeba castellanii highlights extensive lateral gene transfer and early evolution of tyrosine kinase signaling.</title>
        <authorList>
            <person name="Clarke M."/>
            <person name="Lohan A.J."/>
            <person name="Liu B."/>
            <person name="Lagkouvardos I."/>
            <person name="Roy S."/>
            <person name="Zafar N."/>
            <person name="Bertelli C."/>
            <person name="Schilde C."/>
            <person name="Kianianmomeni A."/>
            <person name="Burglin T.R."/>
            <person name="Frech C."/>
            <person name="Turcotte B."/>
            <person name="Kopec K.O."/>
            <person name="Synnott J.M."/>
            <person name="Choo C."/>
            <person name="Paponov I."/>
            <person name="Finkler A."/>
            <person name="Soon Heng Tan C."/>
            <person name="Hutchins A.P."/>
            <person name="Weinmeier T."/>
            <person name="Rattei T."/>
            <person name="Chu J.S."/>
            <person name="Gimenez G."/>
            <person name="Irimia M."/>
            <person name="Rigden D.J."/>
            <person name="Fitzpatrick D.A."/>
            <person name="Lorenzo-Morales J."/>
            <person name="Bateman A."/>
            <person name="Chiu C.H."/>
            <person name="Tang P."/>
            <person name="Hegemann P."/>
            <person name="Fromm H."/>
            <person name="Raoult D."/>
            <person name="Greub G."/>
            <person name="Miranda-Saavedra D."/>
            <person name="Chen N."/>
            <person name="Nash P."/>
            <person name="Ginger M.L."/>
            <person name="Horn M."/>
            <person name="Schaap P."/>
            <person name="Caler L."/>
            <person name="Loftus B."/>
        </authorList>
    </citation>
    <scope>NUCLEOTIDE SEQUENCE [LARGE SCALE GENOMIC DNA]</scope>
    <source>
        <strain evidence="10 11">Neff</strain>
    </source>
</reference>
<evidence type="ECO:0000313" key="11">
    <source>
        <dbReference type="Proteomes" id="UP000011083"/>
    </source>
</evidence>
<evidence type="ECO:0000256" key="5">
    <source>
        <dbReference type="ARBA" id="ARBA00022837"/>
    </source>
</evidence>
<feature type="binding site" evidence="7">
    <location>
        <position position="513"/>
    </location>
    <ligand>
        <name>Ca(2+)</name>
        <dbReference type="ChEBI" id="CHEBI:29108"/>
    </ligand>
</feature>
<name>L8GGL2_ACACF</name>
<dbReference type="InterPro" id="IPR050819">
    <property type="entry name" value="Tripeptidyl-peptidase_I"/>
</dbReference>
<dbReference type="PROSITE" id="PS00138">
    <property type="entry name" value="SUBTILASE_SER"/>
    <property type="match status" value="1"/>
</dbReference>
<dbReference type="SUPFAM" id="SSF54897">
    <property type="entry name" value="Protease propeptides/inhibitors"/>
    <property type="match status" value="1"/>
</dbReference>
<dbReference type="GO" id="GO:0046872">
    <property type="term" value="F:metal ion binding"/>
    <property type="evidence" value="ECO:0007669"/>
    <property type="project" value="UniProtKB-UniRule"/>
</dbReference>
<accession>L8GGL2</accession>
<gene>
    <name evidence="10" type="ORF">ACA1_101480</name>
</gene>
<keyword evidence="2 7" id="KW-0479">Metal-binding</keyword>
<dbReference type="SUPFAM" id="SSF52743">
    <property type="entry name" value="Subtilisin-like"/>
    <property type="match status" value="1"/>
</dbReference>
<dbReference type="GeneID" id="14912548"/>
<keyword evidence="5 7" id="KW-0106">Calcium</keyword>
<dbReference type="InterPro" id="IPR015366">
    <property type="entry name" value="S53_propep"/>
</dbReference>
<keyword evidence="3 7" id="KW-0378">Hydrolase</keyword>
<dbReference type="CDD" id="cd04056">
    <property type="entry name" value="Peptidases_S53"/>
    <property type="match status" value="1"/>
</dbReference>
<dbReference type="STRING" id="1257118.L8GGL2"/>
<feature type="active site" description="Charge relay system" evidence="7">
    <location>
        <position position="471"/>
    </location>
</feature>
<evidence type="ECO:0000256" key="6">
    <source>
        <dbReference type="ARBA" id="ARBA00023145"/>
    </source>
</evidence>
<dbReference type="Proteomes" id="UP000011083">
    <property type="component" value="Unassembled WGS sequence"/>
</dbReference>
<comment type="cofactor">
    <cofactor evidence="7">
        <name>Ca(2+)</name>
        <dbReference type="ChEBI" id="CHEBI:29108"/>
    </cofactor>
    <text evidence="7">Binds 1 Ca(2+) ion per subunit.</text>
</comment>
<feature type="active site" description="Charge relay system" evidence="7">
    <location>
        <position position="276"/>
    </location>
</feature>
<dbReference type="SMART" id="SM00944">
    <property type="entry name" value="Pro-kuma_activ"/>
    <property type="match status" value="1"/>
</dbReference>
<dbReference type="PANTHER" id="PTHR14218">
    <property type="entry name" value="PROTEASE S8 TRIPEPTIDYL PEPTIDASE I CLN2"/>
    <property type="match status" value="1"/>
</dbReference>
<dbReference type="EMBL" id="KB008133">
    <property type="protein sequence ID" value="ELR12087.1"/>
    <property type="molecule type" value="Genomic_DNA"/>
</dbReference>
<evidence type="ECO:0000313" key="10">
    <source>
        <dbReference type="EMBL" id="ELR12087.1"/>
    </source>
</evidence>
<feature type="binding site" evidence="7">
    <location>
        <position position="534"/>
    </location>
    <ligand>
        <name>Ca(2+)</name>
        <dbReference type="ChEBI" id="CHEBI:29108"/>
    </ligand>
</feature>
<evidence type="ECO:0000256" key="1">
    <source>
        <dbReference type="ARBA" id="ARBA00022670"/>
    </source>
</evidence>
<dbReference type="GO" id="GO:0004252">
    <property type="term" value="F:serine-type endopeptidase activity"/>
    <property type="evidence" value="ECO:0007669"/>
    <property type="project" value="UniProtKB-UniRule"/>
</dbReference>
<feature type="signal peptide" evidence="8">
    <location>
        <begin position="1"/>
        <end position="19"/>
    </location>
</feature>
<dbReference type="InterPro" id="IPR030400">
    <property type="entry name" value="Sedolisin_dom"/>
</dbReference>
<dbReference type="Gene3D" id="3.40.50.200">
    <property type="entry name" value="Peptidase S8/S53 domain"/>
    <property type="match status" value="1"/>
</dbReference>